<feature type="signal peptide" evidence="11">
    <location>
        <begin position="1"/>
        <end position="22"/>
    </location>
</feature>
<evidence type="ECO:0000256" key="1">
    <source>
        <dbReference type="ARBA" id="ARBA00004442"/>
    </source>
</evidence>
<gene>
    <name evidence="15" type="ORF">ACFQ0E_03420</name>
</gene>
<dbReference type="Gene3D" id="3.10.20.310">
    <property type="entry name" value="membrane protein fhac"/>
    <property type="match status" value="3"/>
</dbReference>
<protein>
    <recommendedName>
        <fullName evidence="3">Translocation and assembly module subunit TamA</fullName>
    </recommendedName>
    <alternativeName>
        <fullName evidence="9">Autotransporter assembly factor TamA</fullName>
    </alternativeName>
</protein>
<organism evidence="15 16">
    <name type="scientific">Lysobacter brunescens</name>
    <dbReference type="NCBI Taxonomy" id="262323"/>
    <lineage>
        <taxon>Bacteria</taxon>
        <taxon>Pseudomonadati</taxon>
        <taxon>Pseudomonadota</taxon>
        <taxon>Gammaproteobacteria</taxon>
        <taxon>Lysobacterales</taxon>
        <taxon>Lysobacteraceae</taxon>
        <taxon>Lysobacter</taxon>
    </lineage>
</organism>
<keyword evidence="8" id="KW-0998">Cell outer membrane</keyword>
<dbReference type="InterPro" id="IPR039910">
    <property type="entry name" value="D15-like"/>
</dbReference>
<name>A0ABW2Y8F7_9GAMM</name>
<dbReference type="Pfam" id="PF01103">
    <property type="entry name" value="Omp85"/>
    <property type="match status" value="1"/>
</dbReference>
<proteinExistence type="inferred from homology"/>
<evidence type="ECO:0000256" key="6">
    <source>
        <dbReference type="ARBA" id="ARBA00022729"/>
    </source>
</evidence>
<evidence type="ECO:0000259" key="13">
    <source>
        <dbReference type="Pfam" id="PF07244"/>
    </source>
</evidence>
<comment type="subunit">
    <text evidence="10">Interacts with TamB to form the translocation and assembly module (TAM).</text>
</comment>
<evidence type="ECO:0000256" key="9">
    <source>
        <dbReference type="ARBA" id="ARBA00033063"/>
    </source>
</evidence>
<accession>A0ABW2Y8F7</accession>
<dbReference type="EMBL" id="JBHTIF010000001">
    <property type="protein sequence ID" value="MFD0724642.1"/>
    <property type="molecule type" value="Genomic_DNA"/>
</dbReference>
<evidence type="ECO:0000313" key="15">
    <source>
        <dbReference type="EMBL" id="MFD0724642.1"/>
    </source>
</evidence>
<evidence type="ECO:0000256" key="11">
    <source>
        <dbReference type="SAM" id="SignalP"/>
    </source>
</evidence>
<dbReference type="PANTHER" id="PTHR12815">
    <property type="entry name" value="SORTING AND ASSEMBLY MACHINERY SAMM50 PROTEIN FAMILY MEMBER"/>
    <property type="match status" value="1"/>
</dbReference>
<keyword evidence="6 11" id="KW-0732">Signal</keyword>
<evidence type="ECO:0000256" key="8">
    <source>
        <dbReference type="ARBA" id="ARBA00023237"/>
    </source>
</evidence>
<evidence type="ECO:0000259" key="12">
    <source>
        <dbReference type="Pfam" id="PF01103"/>
    </source>
</evidence>
<sequence length="601" mass="67156">MHLPPRSAIAAVLMMLCGAAHAAKIGDVRVEGLDEAMTTNVVTALSLEDARGKRVSDARLDYLLQVAEDEAREALEPFGHYSPTIRIATVPASLEGLGDDATVDVRIVVDKGEPVRVRSAAVAIDGDGGDDRYLKQELDAFSPKTGDVFDHAQYERSKAFITRRLAERGYFDADFMARRVEVTRAEKAADIDLRWDSGDRYDMGTITFDQGEKPIIRESLLRESIYWDEGEYYHQGRLDRLRKSLAALDYFSRIDISPEPENAVDGRVPVKVTLTPAKRSVYSVGGSFGTDSGFGVSLGLERRYLNSRGHKALAQLDYAEKRKTFTVQHRIPAYAWRDGWYTTSLQAYDEQTDYIDTRRYEAVFGRTAQYSRDLSLSASVHGLRERWAYAIDDRLRPVTLYRQVTFFYPSVSAEYIDVDDRFQPRRGFGVSGTLRGGLQALGSDANFAQLQARGSWFRGLGARSRLIARGELGTTLTDELTVIPPTLRFYAGGDRSVRGYEWREIGPRIAARPGRKAYALGAKHMATASVEYEQYLNDTWGFAAFVDSGSAFDDRVDRWRTGVGIGLRWKSPVGPLRVDIGRGLDDPDSSFTLHINLGADL</sequence>
<evidence type="ECO:0000256" key="2">
    <source>
        <dbReference type="ARBA" id="ARBA00010248"/>
    </source>
</evidence>
<keyword evidence="16" id="KW-1185">Reference proteome</keyword>
<dbReference type="Gene3D" id="2.40.160.50">
    <property type="entry name" value="membrane protein fhac: a member of the omp85/tpsb transporter family"/>
    <property type="match status" value="1"/>
</dbReference>
<feature type="domain" description="POTRA" evidence="13">
    <location>
        <begin position="121"/>
        <end position="191"/>
    </location>
</feature>
<comment type="similarity">
    <text evidence="2">Belongs to the TamA family.</text>
</comment>
<feature type="domain" description="Bacterial surface antigen (D15)" evidence="12">
    <location>
        <begin position="308"/>
        <end position="590"/>
    </location>
</feature>
<dbReference type="Proteomes" id="UP001597110">
    <property type="component" value="Unassembled WGS sequence"/>
</dbReference>
<evidence type="ECO:0000259" key="14">
    <source>
        <dbReference type="Pfam" id="PF17243"/>
    </source>
</evidence>
<keyword evidence="5" id="KW-0812">Transmembrane</keyword>
<dbReference type="RefSeq" id="WP_386822294.1">
    <property type="nucleotide sequence ID" value="NZ_JBHTIF010000001.1"/>
</dbReference>
<evidence type="ECO:0000313" key="16">
    <source>
        <dbReference type="Proteomes" id="UP001597110"/>
    </source>
</evidence>
<dbReference type="InterPro" id="IPR000184">
    <property type="entry name" value="Bac_surfAg_D15"/>
</dbReference>
<evidence type="ECO:0000256" key="4">
    <source>
        <dbReference type="ARBA" id="ARBA00022452"/>
    </source>
</evidence>
<feature type="chain" id="PRO_5046951087" description="Translocation and assembly module subunit TamA" evidence="11">
    <location>
        <begin position="23"/>
        <end position="601"/>
    </location>
</feature>
<evidence type="ECO:0000256" key="10">
    <source>
        <dbReference type="ARBA" id="ARBA00093548"/>
    </source>
</evidence>
<dbReference type="Pfam" id="PF17243">
    <property type="entry name" value="POTRA_TamA_1"/>
    <property type="match status" value="1"/>
</dbReference>
<evidence type="ECO:0000256" key="3">
    <source>
        <dbReference type="ARBA" id="ARBA00015419"/>
    </source>
</evidence>
<evidence type="ECO:0000256" key="7">
    <source>
        <dbReference type="ARBA" id="ARBA00023136"/>
    </source>
</evidence>
<keyword evidence="4" id="KW-1134">Transmembrane beta strand</keyword>
<dbReference type="InterPro" id="IPR035243">
    <property type="entry name" value="TamA_POTRA_Dom_1"/>
</dbReference>
<comment type="subcellular location">
    <subcellularLocation>
        <location evidence="1">Cell outer membrane</location>
    </subcellularLocation>
</comment>
<dbReference type="PANTHER" id="PTHR12815:SF47">
    <property type="entry name" value="TRANSLOCATION AND ASSEMBLY MODULE SUBUNIT TAMA"/>
    <property type="match status" value="1"/>
</dbReference>
<evidence type="ECO:0000256" key="5">
    <source>
        <dbReference type="ARBA" id="ARBA00022692"/>
    </source>
</evidence>
<dbReference type="InterPro" id="IPR010827">
    <property type="entry name" value="BamA/TamA_POTRA"/>
</dbReference>
<dbReference type="Pfam" id="PF07244">
    <property type="entry name" value="POTRA"/>
    <property type="match status" value="1"/>
</dbReference>
<comment type="caution">
    <text evidence="15">The sequence shown here is derived from an EMBL/GenBank/DDBJ whole genome shotgun (WGS) entry which is preliminary data.</text>
</comment>
<keyword evidence="7" id="KW-0472">Membrane</keyword>
<reference evidence="16" key="1">
    <citation type="journal article" date="2019" name="Int. J. Syst. Evol. Microbiol.">
        <title>The Global Catalogue of Microorganisms (GCM) 10K type strain sequencing project: providing services to taxonomists for standard genome sequencing and annotation.</title>
        <authorList>
            <consortium name="The Broad Institute Genomics Platform"/>
            <consortium name="The Broad Institute Genome Sequencing Center for Infectious Disease"/>
            <person name="Wu L."/>
            <person name="Ma J."/>
        </authorList>
    </citation>
    <scope>NUCLEOTIDE SEQUENCE [LARGE SCALE GENOMIC DNA]</scope>
    <source>
        <strain evidence="16">CCUG 55585</strain>
    </source>
</reference>
<feature type="domain" description="TamA POTRA" evidence="14">
    <location>
        <begin position="27"/>
        <end position="93"/>
    </location>
</feature>